<name>A0AAD7GCR0_MYCRO</name>
<proteinExistence type="predicted"/>
<dbReference type="Proteomes" id="UP001221757">
    <property type="component" value="Unassembled WGS sequence"/>
</dbReference>
<dbReference type="InterPro" id="IPR036279">
    <property type="entry name" value="5-3_exonuclease_C_sf"/>
</dbReference>
<dbReference type="PANTHER" id="PTHR11081">
    <property type="entry name" value="FLAP ENDONUCLEASE FAMILY MEMBER"/>
    <property type="match status" value="1"/>
</dbReference>
<dbReference type="InterPro" id="IPR006084">
    <property type="entry name" value="XPG/Rad2"/>
</dbReference>
<dbReference type="Gene3D" id="3.40.50.1010">
    <property type="entry name" value="5'-nuclease"/>
    <property type="match status" value="2"/>
</dbReference>
<protein>
    <submittedName>
        <fullName evidence="2">PIN domain-like protein</fullName>
    </submittedName>
</protein>
<dbReference type="InterPro" id="IPR029060">
    <property type="entry name" value="PIN-like_dom_sf"/>
</dbReference>
<sequence>MGVTELWEILDAAGEIRSLLNFATIEGFQANNRGHRALVIGVDISIRISAVVAALTKVGVLPSGPGGQSLVLEKLFYQLCNFSLAPIVLVFIFDGPGRPAMKRGTKVIYRPVWLVQHLKAMILSFGFHFYDAKAEAELGQLSESGKIDGIITEDSDAFVFGARCVIRTLGPSMQHSSLIYTLDTIEDTDGVSLDKDGLFLCALLLGGDYDSGILGAGPTIAHALARQGFGRKLVNILQSFHGPQLDQRLAAWRNSLRQELRTNSSGFLGKCQPKLADAIPDTFPDLQVARLYLNPLTSSSFGYVGHMPDPNSWKPKPIAIFELANFCSARFGWNGENLLKKLNSKLWPAVVFRLLSSVRKSHILMFVYC</sequence>
<feature type="domain" description="XPG-I" evidence="1">
    <location>
        <begin position="123"/>
        <end position="193"/>
    </location>
</feature>
<dbReference type="EMBL" id="JARKIE010000139">
    <property type="protein sequence ID" value="KAJ7677307.1"/>
    <property type="molecule type" value="Genomic_DNA"/>
</dbReference>
<accession>A0AAD7GCR0</accession>
<reference evidence="2" key="1">
    <citation type="submission" date="2023-03" db="EMBL/GenBank/DDBJ databases">
        <title>Massive genome expansion in bonnet fungi (Mycena s.s.) driven by repeated elements and novel gene families across ecological guilds.</title>
        <authorList>
            <consortium name="Lawrence Berkeley National Laboratory"/>
            <person name="Harder C.B."/>
            <person name="Miyauchi S."/>
            <person name="Viragh M."/>
            <person name="Kuo A."/>
            <person name="Thoen E."/>
            <person name="Andreopoulos B."/>
            <person name="Lu D."/>
            <person name="Skrede I."/>
            <person name="Drula E."/>
            <person name="Henrissat B."/>
            <person name="Morin E."/>
            <person name="Kohler A."/>
            <person name="Barry K."/>
            <person name="LaButti K."/>
            <person name="Morin E."/>
            <person name="Salamov A."/>
            <person name="Lipzen A."/>
            <person name="Mereny Z."/>
            <person name="Hegedus B."/>
            <person name="Baldrian P."/>
            <person name="Stursova M."/>
            <person name="Weitz H."/>
            <person name="Taylor A."/>
            <person name="Grigoriev I.V."/>
            <person name="Nagy L.G."/>
            <person name="Martin F."/>
            <person name="Kauserud H."/>
        </authorList>
    </citation>
    <scope>NUCLEOTIDE SEQUENCE</scope>
    <source>
        <strain evidence="2">CBHHK067</strain>
    </source>
</reference>
<dbReference type="SMART" id="SM00484">
    <property type="entry name" value="XPGI"/>
    <property type="match status" value="1"/>
</dbReference>
<keyword evidence="3" id="KW-1185">Reference proteome</keyword>
<evidence type="ECO:0000313" key="3">
    <source>
        <dbReference type="Proteomes" id="UP001221757"/>
    </source>
</evidence>
<comment type="caution">
    <text evidence="2">The sequence shown here is derived from an EMBL/GenBank/DDBJ whole genome shotgun (WGS) entry which is preliminary data.</text>
</comment>
<evidence type="ECO:0000313" key="2">
    <source>
        <dbReference type="EMBL" id="KAJ7677307.1"/>
    </source>
</evidence>
<dbReference type="PRINTS" id="PR00853">
    <property type="entry name" value="XPGRADSUPER"/>
</dbReference>
<dbReference type="AlphaFoldDB" id="A0AAD7GCR0"/>
<dbReference type="SUPFAM" id="SSF88723">
    <property type="entry name" value="PIN domain-like"/>
    <property type="match status" value="1"/>
</dbReference>
<dbReference type="Pfam" id="PF00867">
    <property type="entry name" value="XPG_I"/>
    <property type="match status" value="1"/>
</dbReference>
<dbReference type="InterPro" id="IPR006086">
    <property type="entry name" value="XPG-I_dom"/>
</dbReference>
<dbReference type="GO" id="GO:0006281">
    <property type="term" value="P:DNA repair"/>
    <property type="evidence" value="ECO:0007669"/>
    <property type="project" value="UniProtKB-ARBA"/>
</dbReference>
<dbReference type="GO" id="GO:0017108">
    <property type="term" value="F:5'-flap endonuclease activity"/>
    <property type="evidence" value="ECO:0007669"/>
    <property type="project" value="TreeGrafter"/>
</dbReference>
<dbReference type="PANTHER" id="PTHR11081:SF75">
    <property type="entry name" value="ENDONUCLEASE, PUTATIVE (AFU_ORTHOLOGUE AFUA_3G13260)-RELATED"/>
    <property type="match status" value="1"/>
</dbReference>
<gene>
    <name evidence="2" type="ORF">B0H17DRAFT_945071</name>
</gene>
<dbReference type="CDD" id="cd09870">
    <property type="entry name" value="PIN_YEN1"/>
    <property type="match status" value="1"/>
</dbReference>
<organism evidence="2 3">
    <name type="scientific">Mycena rosella</name>
    <name type="common">Pink bonnet</name>
    <name type="synonym">Agaricus rosellus</name>
    <dbReference type="NCBI Taxonomy" id="1033263"/>
    <lineage>
        <taxon>Eukaryota</taxon>
        <taxon>Fungi</taxon>
        <taxon>Dikarya</taxon>
        <taxon>Basidiomycota</taxon>
        <taxon>Agaricomycotina</taxon>
        <taxon>Agaricomycetes</taxon>
        <taxon>Agaricomycetidae</taxon>
        <taxon>Agaricales</taxon>
        <taxon>Marasmiineae</taxon>
        <taxon>Mycenaceae</taxon>
        <taxon>Mycena</taxon>
    </lineage>
</organism>
<evidence type="ECO:0000259" key="1">
    <source>
        <dbReference type="SMART" id="SM00484"/>
    </source>
</evidence>
<dbReference type="SUPFAM" id="SSF47807">
    <property type="entry name" value="5' to 3' exonuclease, C-terminal subdomain"/>
    <property type="match status" value="1"/>
</dbReference>